<dbReference type="EMBL" id="SNRY01001290">
    <property type="protein sequence ID" value="KAA6332056.1"/>
    <property type="molecule type" value="Genomic_DNA"/>
</dbReference>
<dbReference type="PANTHER" id="PTHR33755">
    <property type="entry name" value="TOXIN PARE1-RELATED"/>
    <property type="match status" value="1"/>
</dbReference>
<dbReference type="NCBIfam" id="TIGR02385">
    <property type="entry name" value="RelE_StbE"/>
    <property type="match status" value="1"/>
</dbReference>
<evidence type="ECO:0000256" key="1">
    <source>
        <dbReference type="ARBA" id="ARBA00006226"/>
    </source>
</evidence>
<dbReference type="PANTHER" id="PTHR33755:SF5">
    <property type="entry name" value="TYPE II TOXIN-ANTITOXIN SYSTEM RELE_PARE FAMILY TOXIN"/>
    <property type="match status" value="1"/>
</dbReference>
<dbReference type="InterPro" id="IPR051803">
    <property type="entry name" value="TA_system_RelE-like_toxin"/>
</dbReference>
<dbReference type="Gene3D" id="3.30.2310.20">
    <property type="entry name" value="RelE-like"/>
    <property type="match status" value="1"/>
</dbReference>
<evidence type="ECO:0000256" key="2">
    <source>
        <dbReference type="ARBA" id="ARBA00022649"/>
    </source>
</evidence>
<gene>
    <name evidence="3" type="ORF">EZS27_019396</name>
</gene>
<accession>A0A5J4RD90</accession>
<protein>
    <submittedName>
        <fullName evidence="3">Uncharacterized protein</fullName>
    </submittedName>
</protein>
<name>A0A5J4RD90_9ZZZZ</name>
<dbReference type="AlphaFoldDB" id="A0A5J4RD90"/>
<comment type="similarity">
    <text evidence="1">Belongs to the RelE toxin family.</text>
</comment>
<organism evidence="3">
    <name type="scientific">termite gut metagenome</name>
    <dbReference type="NCBI Taxonomy" id="433724"/>
    <lineage>
        <taxon>unclassified sequences</taxon>
        <taxon>metagenomes</taxon>
        <taxon>organismal metagenomes</taxon>
    </lineage>
</organism>
<sequence length="99" mass="11809">MKVFWTPAAKRNLKEIEIYISKDSIRYADETIGKLYREISVLEHNPYMGKMVIEICNNDFRELVSGNYRIIYKVHEDKIYILAICHSARMLKKVLKLRE</sequence>
<dbReference type="Pfam" id="PF05016">
    <property type="entry name" value="ParE_toxin"/>
    <property type="match status" value="1"/>
</dbReference>
<dbReference type="InterPro" id="IPR007712">
    <property type="entry name" value="RelE/ParE_toxin"/>
</dbReference>
<dbReference type="SUPFAM" id="SSF143011">
    <property type="entry name" value="RelE-like"/>
    <property type="match status" value="1"/>
</dbReference>
<keyword evidence="2" id="KW-1277">Toxin-antitoxin system</keyword>
<evidence type="ECO:0000313" key="3">
    <source>
        <dbReference type="EMBL" id="KAA6332056.1"/>
    </source>
</evidence>
<proteinExistence type="inferred from homology"/>
<dbReference type="InterPro" id="IPR035093">
    <property type="entry name" value="RelE/ParE_toxin_dom_sf"/>
</dbReference>
<comment type="caution">
    <text evidence="3">The sequence shown here is derived from an EMBL/GenBank/DDBJ whole genome shotgun (WGS) entry which is preliminary data.</text>
</comment>
<reference evidence="3" key="1">
    <citation type="submission" date="2019-03" db="EMBL/GenBank/DDBJ databases">
        <title>Single cell metagenomics reveals metabolic interactions within the superorganism composed of flagellate Streblomastix strix and complex community of Bacteroidetes bacteria on its surface.</title>
        <authorList>
            <person name="Treitli S.C."/>
            <person name="Kolisko M."/>
            <person name="Husnik F."/>
            <person name="Keeling P."/>
            <person name="Hampl V."/>
        </authorList>
    </citation>
    <scope>NUCLEOTIDE SEQUENCE</scope>
    <source>
        <strain evidence="3">STM</strain>
    </source>
</reference>